<reference evidence="1 2" key="1">
    <citation type="submission" date="2024-10" db="EMBL/GenBank/DDBJ databases">
        <title>The Natural Products Discovery Center: Release of the First 8490 Sequenced Strains for Exploring Actinobacteria Biosynthetic Diversity.</title>
        <authorList>
            <person name="Kalkreuter E."/>
            <person name="Kautsar S.A."/>
            <person name="Yang D."/>
            <person name="Bader C.D."/>
            <person name="Teijaro C.N."/>
            <person name="Fluegel L."/>
            <person name="Davis C.M."/>
            <person name="Simpson J.R."/>
            <person name="Lauterbach L."/>
            <person name="Steele A.D."/>
            <person name="Gui C."/>
            <person name="Meng S."/>
            <person name="Li G."/>
            <person name="Viehrig K."/>
            <person name="Ye F."/>
            <person name="Su P."/>
            <person name="Kiefer A.F."/>
            <person name="Nichols A."/>
            <person name="Cepeda A.J."/>
            <person name="Yan W."/>
            <person name="Fan B."/>
            <person name="Jiang Y."/>
            <person name="Adhikari A."/>
            <person name="Zheng C.-J."/>
            <person name="Schuster L."/>
            <person name="Cowan T.M."/>
            <person name="Smanski M.J."/>
            <person name="Chevrette M.G."/>
            <person name="De Carvalho L.P.S."/>
            <person name="Shen B."/>
        </authorList>
    </citation>
    <scope>NUCLEOTIDE SEQUENCE [LARGE SCALE GENOMIC DNA]</scope>
    <source>
        <strain evidence="1 2">NPDC049503</strain>
    </source>
</reference>
<dbReference type="EMBL" id="JBITMB010000004">
    <property type="protein sequence ID" value="MFI7441601.1"/>
    <property type="molecule type" value="Genomic_DNA"/>
</dbReference>
<evidence type="ECO:0000313" key="2">
    <source>
        <dbReference type="Proteomes" id="UP001612928"/>
    </source>
</evidence>
<sequence>MKWWTSSDRAAGVSPVRRVAGLVGRHLWTGLQSIGRVGFADPWPTDDKEDPR</sequence>
<keyword evidence="2" id="KW-1185">Reference proteome</keyword>
<dbReference type="RefSeq" id="WP_180903730.1">
    <property type="nucleotide sequence ID" value="NZ_JBITMB010000004.1"/>
</dbReference>
<dbReference type="Proteomes" id="UP001612928">
    <property type="component" value="Unassembled WGS sequence"/>
</dbReference>
<gene>
    <name evidence="1" type="ORF">ACIBP5_16720</name>
</gene>
<protein>
    <submittedName>
        <fullName evidence="1">Uncharacterized protein</fullName>
    </submittedName>
</protein>
<name>A0ABW8A4A2_9ACTN</name>
<evidence type="ECO:0000313" key="1">
    <source>
        <dbReference type="EMBL" id="MFI7441601.1"/>
    </source>
</evidence>
<organism evidence="1 2">
    <name type="scientific">Nonomuraea indica</name>
    <dbReference type="NCBI Taxonomy" id="1581193"/>
    <lineage>
        <taxon>Bacteria</taxon>
        <taxon>Bacillati</taxon>
        <taxon>Actinomycetota</taxon>
        <taxon>Actinomycetes</taxon>
        <taxon>Streptosporangiales</taxon>
        <taxon>Streptosporangiaceae</taxon>
        <taxon>Nonomuraea</taxon>
    </lineage>
</organism>
<comment type="caution">
    <text evidence="1">The sequence shown here is derived from an EMBL/GenBank/DDBJ whole genome shotgun (WGS) entry which is preliminary data.</text>
</comment>
<accession>A0ABW8A4A2</accession>
<proteinExistence type="predicted"/>